<evidence type="ECO:0000256" key="3">
    <source>
        <dbReference type="SAM" id="SignalP"/>
    </source>
</evidence>
<comment type="caution">
    <text evidence="5">The sequence shown here is derived from an EMBL/GenBank/DDBJ whole genome shotgun (WGS) entry which is preliminary data.</text>
</comment>
<accession>A0ABX2FCK3</accession>
<evidence type="ECO:0000256" key="2">
    <source>
        <dbReference type="ARBA" id="ARBA00023326"/>
    </source>
</evidence>
<protein>
    <submittedName>
        <fullName evidence="5">Endoglucanase D</fullName>
    </submittedName>
</protein>
<dbReference type="PANTHER" id="PTHR35040:SF7">
    <property type="entry name" value="FIBRONECTIN TYPE-III DOMAIN-CONTAINING PROTEIN-RELATED"/>
    <property type="match status" value="1"/>
</dbReference>
<dbReference type="PROSITE" id="PS50853">
    <property type="entry name" value="FN3"/>
    <property type="match status" value="1"/>
</dbReference>
<dbReference type="InterPro" id="IPR036116">
    <property type="entry name" value="FN3_sf"/>
</dbReference>
<evidence type="ECO:0000256" key="1">
    <source>
        <dbReference type="ARBA" id="ARBA00023295"/>
    </source>
</evidence>
<feature type="chain" id="PRO_5046836482" evidence="3">
    <location>
        <begin position="23"/>
        <end position="509"/>
    </location>
</feature>
<organism evidence="5 6">
    <name type="scientific">Kibdelosporangium persicum</name>
    <dbReference type="NCBI Taxonomy" id="2698649"/>
    <lineage>
        <taxon>Bacteria</taxon>
        <taxon>Bacillati</taxon>
        <taxon>Actinomycetota</taxon>
        <taxon>Actinomycetes</taxon>
        <taxon>Pseudonocardiales</taxon>
        <taxon>Pseudonocardiaceae</taxon>
        <taxon>Kibdelosporangium</taxon>
    </lineage>
</organism>
<keyword evidence="1" id="KW-0326">Glycosidase</keyword>
<proteinExistence type="predicted"/>
<feature type="signal peptide" evidence="3">
    <location>
        <begin position="1"/>
        <end position="22"/>
    </location>
</feature>
<keyword evidence="3" id="KW-0732">Signal</keyword>
<dbReference type="Proteomes" id="UP000763557">
    <property type="component" value="Unassembled WGS sequence"/>
</dbReference>
<dbReference type="EMBL" id="JAAATY010000024">
    <property type="protein sequence ID" value="NRN69087.1"/>
    <property type="molecule type" value="Genomic_DNA"/>
</dbReference>
<dbReference type="Gene3D" id="2.60.40.10">
    <property type="entry name" value="Immunoglobulins"/>
    <property type="match status" value="1"/>
</dbReference>
<dbReference type="SUPFAM" id="SSF49265">
    <property type="entry name" value="Fibronectin type III"/>
    <property type="match status" value="1"/>
</dbReference>
<gene>
    <name evidence="5" type="ORF">GC106_63430</name>
</gene>
<dbReference type="CDD" id="cd00063">
    <property type="entry name" value="FN3"/>
    <property type="match status" value="1"/>
</dbReference>
<keyword evidence="2" id="KW-0624">Polysaccharide degradation</keyword>
<keyword evidence="2" id="KW-0119">Carbohydrate metabolism</keyword>
<dbReference type="InterPro" id="IPR013783">
    <property type="entry name" value="Ig-like_fold"/>
</dbReference>
<evidence type="ECO:0000313" key="5">
    <source>
        <dbReference type="EMBL" id="NRN69087.1"/>
    </source>
</evidence>
<dbReference type="RefSeq" id="WP_173138850.1">
    <property type="nucleotide sequence ID" value="NZ_CBCSGW010000070.1"/>
</dbReference>
<sequence length="509" mass="55124">MARKLALTCVLIAIALFLPVPAGATADRQQTAVPAYWGPDTPEGMAIFHRLAQNRPTNGIVVLNGSRSMPELPFHPAWAAAIGRLAATGTTTLVYVDTGYHGIDFGQGGHRTREGGTSIPEWSAQIRRDIDDWYAAYGAHGISGVFLDQTILNCGKDDDYARLYAGIRDHIRARHPEAYVVINPGAPAERCYEDVADTIVSFEGDFATYQTHTSPDWQRDHPNPRKFWHLIHNVPTADDMRTVIARSKVNNAGFVYTTELRMDPYPWSGLTSYWDDQLVAASGIADVTPPQAPVGLTATTRANPSGAKVRLTWPTPSDDVAVAGYEVFVNGAKIADTYDNAYQATGLPHTTQHEFAVKARDAAGNLSAASAPLVITTPSGGPPLTDASVCLSPTAADYRVSFGATFSHHRVFIDSDDNPATGWHLPPGLPAGVDLMIENAFLYRHTGPGWAWERVPDVRPLVAEKAGSFHWRVPAAGQSRQVVVFSGFTAEDPPEEYSAAITVEQVPVC</sequence>
<feature type="domain" description="Fibronectin type-III" evidence="4">
    <location>
        <begin position="289"/>
        <end position="380"/>
    </location>
</feature>
<dbReference type="PANTHER" id="PTHR35040">
    <property type="match status" value="1"/>
</dbReference>
<evidence type="ECO:0000313" key="6">
    <source>
        <dbReference type="Proteomes" id="UP000763557"/>
    </source>
</evidence>
<keyword evidence="1" id="KW-0378">Hydrolase</keyword>
<dbReference type="InterPro" id="IPR021986">
    <property type="entry name" value="Spherulin4"/>
</dbReference>
<reference evidence="5 6" key="1">
    <citation type="submission" date="2020-01" db="EMBL/GenBank/DDBJ databases">
        <title>Kibdelosporangium persica a novel Actinomycetes from a hot desert in Iran.</title>
        <authorList>
            <person name="Safaei N."/>
            <person name="Zaburannyi N."/>
            <person name="Mueller R."/>
            <person name="Wink J."/>
        </authorList>
    </citation>
    <scope>NUCLEOTIDE SEQUENCE [LARGE SCALE GENOMIC DNA]</scope>
    <source>
        <strain evidence="5 6">4NS15</strain>
    </source>
</reference>
<keyword evidence="6" id="KW-1185">Reference proteome</keyword>
<evidence type="ECO:0000259" key="4">
    <source>
        <dbReference type="PROSITE" id="PS50853"/>
    </source>
</evidence>
<name>A0ABX2FCK3_9PSEU</name>
<dbReference type="Pfam" id="PF12138">
    <property type="entry name" value="Spherulin4"/>
    <property type="match status" value="1"/>
</dbReference>
<dbReference type="InterPro" id="IPR003961">
    <property type="entry name" value="FN3_dom"/>
</dbReference>